<dbReference type="Proteomes" id="UP000220836">
    <property type="component" value="Unassembled WGS sequence"/>
</dbReference>
<evidence type="ECO:0000313" key="7">
    <source>
        <dbReference type="Proteomes" id="UP000220836"/>
    </source>
</evidence>
<dbReference type="SUPFAM" id="SSF46626">
    <property type="entry name" value="Cytochrome c"/>
    <property type="match status" value="1"/>
</dbReference>
<proteinExistence type="predicted"/>
<dbReference type="PROSITE" id="PS51007">
    <property type="entry name" value="CYTC"/>
    <property type="match status" value="1"/>
</dbReference>
<evidence type="ECO:0000259" key="5">
    <source>
        <dbReference type="PROSITE" id="PS51007"/>
    </source>
</evidence>
<dbReference type="InterPro" id="IPR010538">
    <property type="entry name" value="DHOR"/>
</dbReference>
<reference evidence="6 7" key="1">
    <citation type="submission" date="2017-05" db="EMBL/GenBank/DDBJ databases">
        <authorList>
            <person name="Song R."/>
            <person name="Chenine A.L."/>
            <person name="Ruprecht R.M."/>
        </authorList>
    </citation>
    <scope>NUCLEOTIDE SEQUENCE [LARGE SCALE GENOMIC DNA]</scope>
    <source>
        <strain evidence="6 7">CECT 8663</strain>
    </source>
</reference>
<dbReference type="InterPro" id="IPR036909">
    <property type="entry name" value="Cyt_c-like_dom_sf"/>
</dbReference>
<dbReference type="PANTHER" id="PTHR30600">
    <property type="entry name" value="CYTOCHROME C PEROXIDASE-RELATED"/>
    <property type="match status" value="1"/>
</dbReference>
<feature type="domain" description="Cytochrome c" evidence="5">
    <location>
        <begin position="356"/>
        <end position="541"/>
    </location>
</feature>
<dbReference type="RefSeq" id="WP_141468207.1">
    <property type="nucleotide sequence ID" value="NZ_CBDIHF020000004.1"/>
</dbReference>
<accession>A0A238L0Z1</accession>
<gene>
    <name evidence="6" type="ORF">PEV8663_03942</name>
</gene>
<dbReference type="GO" id="GO:0046872">
    <property type="term" value="F:metal ion binding"/>
    <property type="evidence" value="ECO:0007669"/>
    <property type="project" value="UniProtKB-KW"/>
</dbReference>
<dbReference type="Pfam" id="PF06537">
    <property type="entry name" value="DHOR"/>
    <property type="match status" value="1"/>
</dbReference>
<evidence type="ECO:0000256" key="1">
    <source>
        <dbReference type="ARBA" id="ARBA00022617"/>
    </source>
</evidence>
<dbReference type="OrthoDB" id="9805202at2"/>
<dbReference type="GO" id="GO:0004130">
    <property type="term" value="F:cytochrome-c peroxidase activity"/>
    <property type="evidence" value="ECO:0007669"/>
    <property type="project" value="TreeGrafter"/>
</dbReference>
<keyword evidence="1 4" id="KW-0349">Heme</keyword>
<keyword evidence="3 4" id="KW-0408">Iron</keyword>
<sequence length="546" mass="57773">MHIPFSPARNHAEEIANVRAGFEPDGTQIMRPMLPAALASGLGLTSLPLAQMVRYFLLVAALASVAQGAAAESFEPVDQRALNMMLRKQGSAAVFAHAFEAGDELSEFQFNAGHGVGAQIGEGRRFTRIPRADLNGPGEWASHFPKREGGANATSCVACHNVPIANGAGDIAQNVVLDPAHKGDPKLYLERNTLPIVALGPVQRAAEEMSLELSALREKAVMLACTTGRAEVALITKGVDFGSLVATRTDIEPCKGDLDTSGVTGVDVDLVVRAFGWKGNHATIRGFTRGALHNELGLQAVETVGAQDGDFDGVTEEITVGDLTALTMYMAALERPVSRIELADLGLDNLTDDERAKIERGTQAFAEVGCTSCHRPTMTLQSKMFSEPSHTPGFFDETFPDGSNPARHSFQGASAVTFDMTRDQPNNRIPQADGGVALLGALPVNAAGEPVLAWLSDFKRHDMGPALADPDAPLGIGAQMWLTRSLAGVGSTGPWLHDGRATTLSDAILAHGGAGQTSADGYAAAPDEDQEAIVAYLENLVIYKYE</sequence>
<dbReference type="PANTHER" id="PTHR30600:SF4">
    <property type="entry name" value="CYTOCHROME C DOMAIN-CONTAINING PROTEIN"/>
    <property type="match status" value="1"/>
</dbReference>
<name>A0A238L0Z1_9RHOB</name>
<organism evidence="6 7">
    <name type="scientific">Pelagimonas varians</name>
    <dbReference type="NCBI Taxonomy" id="696760"/>
    <lineage>
        <taxon>Bacteria</taxon>
        <taxon>Pseudomonadati</taxon>
        <taxon>Pseudomonadota</taxon>
        <taxon>Alphaproteobacteria</taxon>
        <taxon>Rhodobacterales</taxon>
        <taxon>Roseobacteraceae</taxon>
        <taxon>Pelagimonas</taxon>
    </lineage>
</organism>
<dbReference type="GO" id="GO:0020037">
    <property type="term" value="F:heme binding"/>
    <property type="evidence" value="ECO:0007669"/>
    <property type="project" value="InterPro"/>
</dbReference>
<evidence type="ECO:0000256" key="2">
    <source>
        <dbReference type="ARBA" id="ARBA00022723"/>
    </source>
</evidence>
<dbReference type="InterPro" id="IPR051395">
    <property type="entry name" value="Cytochrome_c_Peroxidase/MauG"/>
</dbReference>
<dbReference type="AlphaFoldDB" id="A0A238L0Z1"/>
<keyword evidence="2 4" id="KW-0479">Metal-binding</keyword>
<dbReference type="InterPro" id="IPR009056">
    <property type="entry name" value="Cyt_c-like_dom"/>
</dbReference>
<keyword evidence="7" id="KW-1185">Reference proteome</keyword>
<evidence type="ECO:0000256" key="4">
    <source>
        <dbReference type="PROSITE-ProRule" id="PRU00433"/>
    </source>
</evidence>
<dbReference type="Gene3D" id="1.10.760.10">
    <property type="entry name" value="Cytochrome c-like domain"/>
    <property type="match status" value="1"/>
</dbReference>
<evidence type="ECO:0000313" key="6">
    <source>
        <dbReference type="EMBL" id="SMX48753.1"/>
    </source>
</evidence>
<dbReference type="EMBL" id="FXYH01000018">
    <property type="protein sequence ID" value="SMX48753.1"/>
    <property type="molecule type" value="Genomic_DNA"/>
</dbReference>
<protein>
    <recommendedName>
        <fullName evidence="5">Cytochrome c domain-containing protein</fullName>
    </recommendedName>
</protein>
<dbReference type="GO" id="GO:0009055">
    <property type="term" value="F:electron transfer activity"/>
    <property type="evidence" value="ECO:0007669"/>
    <property type="project" value="InterPro"/>
</dbReference>
<evidence type="ECO:0000256" key="3">
    <source>
        <dbReference type="ARBA" id="ARBA00023004"/>
    </source>
</evidence>